<keyword evidence="6" id="KW-0812">Transmembrane</keyword>
<gene>
    <name evidence="7" type="ORF">BJ875DRAFT_478431</name>
</gene>
<dbReference type="Gene3D" id="1.10.630.10">
    <property type="entry name" value="Cytochrome P450"/>
    <property type="match status" value="1"/>
</dbReference>
<evidence type="ECO:0000256" key="4">
    <source>
        <dbReference type="ARBA" id="ARBA00023004"/>
    </source>
</evidence>
<dbReference type="Proteomes" id="UP000824998">
    <property type="component" value="Unassembled WGS sequence"/>
</dbReference>
<proteinExistence type="inferred from homology"/>
<protein>
    <submittedName>
        <fullName evidence="7">Cytochrome P450 monooxygenase-like protein</fullName>
    </submittedName>
</protein>
<comment type="cofactor">
    <cofactor evidence="1 5">
        <name>heme</name>
        <dbReference type="ChEBI" id="CHEBI:30413"/>
    </cofactor>
</comment>
<reference evidence="7" key="1">
    <citation type="journal article" date="2021" name="IMA Fungus">
        <title>Genomic characterization of three marine fungi, including Emericellopsis atlantica sp. nov. with signatures of a generalist lifestyle and marine biomass degradation.</title>
        <authorList>
            <person name="Hagestad O.C."/>
            <person name="Hou L."/>
            <person name="Andersen J.H."/>
            <person name="Hansen E.H."/>
            <person name="Altermark B."/>
            <person name="Li C."/>
            <person name="Kuhnert E."/>
            <person name="Cox R.J."/>
            <person name="Crous P.W."/>
            <person name="Spatafora J.W."/>
            <person name="Lail K."/>
            <person name="Amirebrahimi M."/>
            <person name="Lipzen A."/>
            <person name="Pangilinan J."/>
            <person name="Andreopoulos W."/>
            <person name="Hayes R.D."/>
            <person name="Ng V."/>
            <person name="Grigoriev I.V."/>
            <person name="Jackson S.A."/>
            <person name="Sutton T.D.S."/>
            <person name="Dobson A.D.W."/>
            <person name="Rama T."/>
        </authorList>
    </citation>
    <scope>NUCLEOTIDE SEQUENCE</scope>
    <source>
        <strain evidence="7">TRa018bII</strain>
    </source>
</reference>
<sequence>MAEVELPFKSLMAVSAISSYYLVNYQPNVLLFAEPTVVGTFAQLFTLQFFLWAVWKVVIWPKFVSPLRKLPSPSGGSWWNGQFNTIFKNTTGIPMAEWINTIPNDGLIAYRGLINTERVLVTSPKALSEVMTTRSYDFIKPKQVVTTLGRLLGVGILLAEGDEHKFQRKHLAPAFAFRHIKNLYPVFWMKARENVVKLVDHVNAGGAEREQIPYQSPEDLANPKDATPVINVGSWSARATLDIIGLAGMGKDFGAVEDEDALLSRTYRKIFTFTSGAMVIGLMSMFLPGWFVHALPIKRNSDIIEAAGTIRNVCRQEIKEKKVRLANKKYKDVDILSIALESGGFTDENLADQMMTFLAAGHETTASAMLWAIYLLCLHPEVQMRLRQEIRSGIQSLDSDVTSQEIDDIPYLHAVCNEVLRFFPPVPLTPRITARNTTILGQAIPKGTRVMLVPWAINRSEELWGPTALKFDPERWMPSESNPHSANGGASSNYAFLTFLHGPRSCIGQKFALSEFACLLAAWVGRLEFELVDESQRDQNNLNIKGGVTMKPAKGLWVKTKVVPGW</sequence>
<evidence type="ECO:0000256" key="2">
    <source>
        <dbReference type="ARBA" id="ARBA00010617"/>
    </source>
</evidence>
<keyword evidence="8" id="KW-1185">Reference proteome</keyword>
<dbReference type="InterPro" id="IPR002403">
    <property type="entry name" value="Cyt_P450_E_grp-IV"/>
</dbReference>
<dbReference type="OrthoDB" id="1470350at2759"/>
<feature type="binding site" description="axial binding residue" evidence="5">
    <location>
        <position position="506"/>
    </location>
    <ligand>
        <name>heme</name>
        <dbReference type="ChEBI" id="CHEBI:30413"/>
    </ligand>
    <ligandPart>
        <name>Fe</name>
        <dbReference type="ChEBI" id="CHEBI:18248"/>
    </ligandPart>
</feature>
<dbReference type="InterPro" id="IPR001128">
    <property type="entry name" value="Cyt_P450"/>
</dbReference>
<keyword evidence="7" id="KW-0560">Oxidoreductase</keyword>
<dbReference type="FunFam" id="1.10.630.10:FF:000051">
    <property type="entry name" value="Cytochrome P450 monooxygenase (Fum15)"/>
    <property type="match status" value="1"/>
</dbReference>
<accession>A0A9P7Y5D9</accession>
<evidence type="ECO:0000256" key="3">
    <source>
        <dbReference type="ARBA" id="ARBA00022723"/>
    </source>
</evidence>
<evidence type="ECO:0000256" key="5">
    <source>
        <dbReference type="PIRSR" id="PIRSR602403-1"/>
    </source>
</evidence>
<dbReference type="GO" id="GO:0004497">
    <property type="term" value="F:monooxygenase activity"/>
    <property type="evidence" value="ECO:0007669"/>
    <property type="project" value="UniProtKB-KW"/>
</dbReference>
<organism evidence="7 8">
    <name type="scientific">Amylocarpus encephaloides</name>
    <dbReference type="NCBI Taxonomy" id="45428"/>
    <lineage>
        <taxon>Eukaryota</taxon>
        <taxon>Fungi</taxon>
        <taxon>Dikarya</taxon>
        <taxon>Ascomycota</taxon>
        <taxon>Pezizomycotina</taxon>
        <taxon>Leotiomycetes</taxon>
        <taxon>Helotiales</taxon>
        <taxon>Helotiales incertae sedis</taxon>
        <taxon>Amylocarpus</taxon>
    </lineage>
</organism>
<keyword evidence="4 5" id="KW-0408">Iron</keyword>
<dbReference type="PANTHER" id="PTHR24305:SF227">
    <property type="entry name" value="P450, PUTATIVE (EUROFUNG)-RELATED"/>
    <property type="match status" value="1"/>
</dbReference>
<dbReference type="GO" id="GO:0020037">
    <property type="term" value="F:heme binding"/>
    <property type="evidence" value="ECO:0007669"/>
    <property type="project" value="InterPro"/>
</dbReference>
<feature type="transmembrane region" description="Helical" evidence="6">
    <location>
        <begin position="270"/>
        <end position="291"/>
    </location>
</feature>
<comment type="similarity">
    <text evidence="2">Belongs to the cytochrome P450 family.</text>
</comment>
<name>A0A9P7Y5D9_9HELO</name>
<dbReference type="PANTHER" id="PTHR24305">
    <property type="entry name" value="CYTOCHROME P450"/>
    <property type="match status" value="1"/>
</dbReference>
<dbReference type="PRINTS" id="PR00465">
    <property type="entry name" value="EP450IV"/>
</dbReference>
<dbReference type="EMBL" id="MU252096">
    <property type="protein sequence ID" value="KAG9228083.1"/>
    <property type="molecule type" value="Genomic_DNA"/>
</dbReference>
<dbReference type="InterPro" id="IPR036396">
    <property type="entry name" value="Cyt_P450_sf"/>
</dbReference>
<dbReference type="SUPFAM" id="SSF48264">
    <property type="entry name" value="Cytochrome P450"/>
    <property type="match status" value="1"/>
</dbReference>
<evidence type="ECO:0000313" key="7">
    <source>
        <dbReference type="EMBL" id="KAG9228083.1"/>
    </source>
</evidence>
<keyword evidence="7" id="KW-0503">Monooxygenase</keyword>
<dbReference type="Pfam" id="PF00067">
    <property type="entry name" value="p450"/>
    <property type="match status" value="1"/>
</dbReference>
<dbReference type="PRINTS" id="PR00385">
    <property type="entry name" value="P450"/>
</dbReference>
<dbReference type="InterPro" id="IPR050121">
    <property type="entry name" value="Cytochrome_P450_monoxygenase"/>
</dbReference>
<evidence type="ECO:0000256" key="6">
    <source>
        <dbReference type="SAM" id="Phobius"/>
    </source>
</evidence>
<dbReference type="GO" id="GO:0016705">
    <property type="term" value="F:oxidoreductase activity, acting on paired donors, with incorporation or reduction of molecular oxygen"/>
    <property type="evidence" value="ECO:0007669"/>
    <property type="project" value="InterPro"/>
</dbReference>
<dbReference type="GO" id="GO:0005506">
    <property type="term" value="F:iron ion binding"/>
    <property type="evidence" value="ECO:0007669"/>
    <property type="project" value="InterPro"/>
</dbReference>
<keyword evidence="3 5" id="KW-0479">Metal-binding</keyword>
<keyword evidence="6" id="KW-1133">Transmembrane helix</keyword>
<comment type="caution">
    <text evidence="7">The sequence shown here is derived from an EMBL/GenBank/DDBJ whole genome shotgun (WGS) entry which is preliminary data.</text>
</comment>
<feature type="transmembrane region" description="Helical" evidence="6">
    <location>
        <begin position="37"/>
        <end position="59"/>
    </location>
</feature>
<keyword evidence="6" id="KW-0472">Membrane</keyword>
<evidence type="ECO:0000256" key="1">
    <source>
        <dbReference type="ARBA" id="ARBA00001971"/>
    </source>
</evidence>
<dbReference type="CDD" id="cd11069">
    <property type="entry name" value="CYP_FUM15-like"/>
    <property type="match status" value="1"/>
</dbReference>
<evidence type="ECO:0000313" key="8">
    <source>
        <dbReference type="Proteomes" id="UP000824998"/>
    </source>
</evidence>
<dbReference type="AlphaFoldDB" id="A0A9P7Y5D9"/>
<keyword evidence="5" id="KW-0349">Heme</keyword>